<gene>
    <name evidence="1" type="ORF">VJJ08_02615</name>
</gene>
<accession>A0ABU5Z5G1</accession>
<reference evidence="1 2" key="1">
    <citation type="submission" date="2023-12" db="EMBL/GenBank/DDBJ databases">
        <title>Genomic sequences of Capnocytophaga and Parvimonas strains.</title>
        <authorList>
            <person name="Watt R.M."/>
            <person name="Wang M."/>
            <person name="Yang T."/>
            <person name="Tong W.M."/>
        </authorList>
    </citation>
    <scope>NUCLEOTIDE SEQUENCE [LARGE SCALE GENOMIC DNA]</scope>
    <source>
        <strain evidence="1 2">CCUG 13096</strain>
    </source>
</reference>
<keyword evidence="2" id="KW-1185">Reference proteome</keyword>
<comment type="caution">
    <text evidence="1">The sequence shown here is derived from an EMBL/GenBank/DDBJ whole genome shotgun (WGS) entry which is preliminary data.</text>
</comment>
<proteinExistence type="predicted"/>
<evidence type="ECO:0000313" key="1">
    <source>
        <dbReference type="EMBL" id="MEB3074191.1"/>
    </source>
</evidence>
<protein>
    <submittedName>
        <fullName evidence="1">Uncharacterized protein</fullName>
    </submittedName>
</protein>
<sequence>MKAIVIYQAGSAQQLQIEERLIPTLKEGWTLVKVKGFGINR</sequence>
<organism evidence="1 2">
    <name type="scientific">Capnocytophaga gingivalis</name>
    <dbReference type="NCBI Taxonomy" id="1017"/>
    <lineage>
        <taxon>Bacteria</taxon>
        <taxon>Pseudomonadati</taxon>
        <taxon>Bacteroidota</taxon>
        <taxon>Flavobacteriia</taxon>
        <taxon>Flavobacteriales</taxon>
        <taxon>Flavobacteriaceae</taxon>
        <taxon>Capnocytophaga</taxon>
    </lineage>
</organism>
<name>A0ABU5Z5G1_9FLAO</name>
<dbReference type="InterPro" id="IPR011032">
    <property type="entry name" value="GroES-like_sf"/>
</dbReference>
<dbReference type="Proteomes" id="UP001311730">
    <property type="component" value="Unassembled WGS sequence"/>
</dbReference>
<dbReference type="SUPFAM" id="SSF50129">
    <property type="entry name" value="GroES-like"/>
    <property type="match status" value="1"/>
</dbReference>
<dbReference type="RefSeq" id="WP_323982627.1">
    <property type="nucleotide sequence ID" value="NZ_JAYKBW010000002.1"/>
</dbReference>
<evidence type="ECO:0000313" key="2">
    <source>
        <dbReference type="Proteomes" id="UP001311730"/>
    </source>
</evidence>
<dbReference type="EMBL" id="JAYKBW010000002">
    <property type="protein sequence ID" value="MEB3074191.1"/>
    <property type="molecule type" value="Genomic_DNA"/>
</dbReference>
<dbReference type="Gene3D" id="3.90.180.10">
    <property type="entry name" value="Medium-chain alcohol dehydrogenases, catalytic domain"/>
    <property type="match status" value="1"/>
</dbReference>